<dbReference type="PROSITE" id="PS51635">
    <property type="entry name" value="PNPLA"/>
    <property type="match status" value="1"/>
</dbReference>
<evidence type="ECO:0000256" key="2">
    <source>
        <dbReference type="ARBA" id="ARBA00023098"/>
    </source>
</evidence>
<name>T0K0W1_COLGC</name>
<keyword evidence="1" id="KW-0677">Repeat</keyword>
<dbReference type="Gene3D" id="1.25.40.20">
    <property type="entry name" value="Ankyrin repeat-containing domain"/>
    <property type="match status" value="1"/>
</dbReference>
<evidence type="ECO:0000256" key="1">
    <source>
        <dbReference type="ARBA" id="ARBA00022737"/>
    </source>
</evidence>
<dbReference type="GO" id="GO:0046486">
    <property type="term" value="P:glycerolipid metabolic process"/>
    <property type="evidence" value="ECO:0007669"/>
    <property type="project" value="UniProtKB-ARBA"/>
</dbReference>
<keyword evidence="2 3" id="KW-0443">Lipid metabolism</keyword>
<evidence type="ECO:0000256" key="3">
    <source>
        <dbReference type="PROSITE-ProRule" id="PRU01161"/>
    </source>
</evidence>
<evidence type="ECO:0000259" key="4">
    <source>
        <dbReference type="PROSITE" id="PS50837"/>
    </source>
</evidence>
<dbReference type="InterPro" id="IPR016035">
    <property type="entry name" value="Acyl_Trfase/lysoPLipase"/>
</dbReference>
<sequence length="1317" mass="147194">MDENRPIRLLSLDGGGIRGVSSILVLKEVMRQVNIDRKPKDHLQPWQVFDLIGGTSTGGIIALMLGCLKMSVDECHDVYMKLSKTIFKPKRWKCNVVSRSIDLISANERFVATVRADDEELLLLRSYVNKQQPDVHSAKFEMWEALRATSAASTYFKEYRRGNEGYVDGAFKSNNPIFEVHHEATDLWPGRDMFLVSIGTGTKPSTPLGGHVVKLVRSMTKLATATEGSWIRFHRTHKQLAEDNRLFRFSAPGIGEVDLGNYKMIGNVAMRTETYLRDTTTARDIARCSKEMLAIQTKEYTTVHKLKENEKDCLKLLSGAGGVYESQRLSIETPVQGTCQWFLNHKTFTSWLRDTSSAFLWVTANPGCGKTVLSRFLVDILSRQASEATVCYFFFKAGEEGRHHSHQALCAILHQVFKEHAKALNFAMKEYSSSDSKNFTQNIEKLWNILCETSDSLPNRQIVVIIDALDECSEVTRNRFIDLLVSTFPQMIGSRKLLGRLKIIVTSRPWPSIETRFRYLSCVRLRGENETFSLSRDIEMMVQAKVSKLRVEGTITPEACSILETTLAQGADRTFLWASLVLETISKLPSRKLSAVKSTLEDTPADLDQLYETALLDVEDHVAVTRMLQIILAATRPLTLDEINMAMCISSTHRTVRDLLQDLEPDMEYTVKQLGGFFVRIINSTVHLVHQTARDFLLVTTSMKSTAWTHSLKLSDCHSTMTHSTIQYLLLDGWPARQKIPANGREVDESDIQLLKSLPTVTVGFYRYAARHWVIHTDRQSDNQEIDASLSKQITSLCDMSSASFHNWWYLMVGEKYFVGHGIKGFVHETSPQGRYPLHFAASYDYWPAMKGLIDSKSCSVTSLTAKGVDCLYTASKRGNISSVKWLLRNFDPSCLQVGMALQAAVPLEIVKSLVETGVDLKQKYLCPTNGEMEVTSVLCSCLSWGRAPKMTYLVSKGAGCLKETTMEAAICGRVDYLEILLGAPDERSQEERRLDLQAVLKTATERGEVFARRYLMDTGVEEPEGTDISLGLAFAVMHGCNTEKILALFEDGARDANGAALFSRAAFGEIMGVQALFSVLEYPLEILNAALATFFDTNLDDGTKGFLLKTIERALSSGSRCSRRVWSGFFIQPLIGQNQETNEAFLALLSAKGARIPAARYHEIVCYTIAMDEKLAVFLLQNRHTLQDESEEFKGSEYLALACLWGRTTIIKQLDGRESRQVLDIPSDLLFCAVTVSGNAEALDALLDKRGFDDGKWTAGEMAGKVAGKEFSAQWTVVQEALGFEGSTASPLDIAARLGYQDMMVKLLSAKKSGRS</sequence>
<comment type="caution">
    <text evidence="6">The sequence shown here is derived from an EMBL/GenBank/DDBJ whole genome shotgun (WGS) entry which is preliminary data.</text>
</comment>
<dbReference type="Pfam" id="PF01734">
    <property type="entry name" value="Patatin"/>
    <property type="match status" value="1"/>
</dbReference>
<dbReference type="InterPro" id="IPR027417">
    <property type="entry name" value="P-loop_NTPase"/>
</dbReference>
<dbReference type="Gene3D" id="3.40.50.300">
    <property type="entry name" value="P-loop containing nucleotide triphosphate hydrolases"/>
    <property type="match status" value="1"/>
</dbReference>
<dbReference type="PANTHER" id="PTHR10039">
    <property type="entry name" value="AMELOGENIN"/>
    <property type="match status" value="1"/>
</dbReference>
<dbReference type="HOGENOM" id="CLU_259278_0_0_1"/>
<dbReference type="PROSITE" id="PS50837">
    <property type="entry name" value="NACHT"/>
    <property type="match status" value="1"/>
</dbReference>
<feature type="short sequence motif" description="GXSXG" evidence="3">
    <location>
        <begin position="54"/>
        <end position="58"/>
    </location>
</feature>
<dbReference type="SUPFAM" id="SSF52151">
    <property type="entry name" value="FabD/lysophospholipase-like"/>
    <property type="match status" value="1"/>
</dbReference>
<dbReference type="Gene3D" id="3.40.1090.10">
    <property type="entry name" value="Cytosolic phospholipase A2 catalytic domain"/>
    <property type="match status" value="1"/>
</dbReference>
<accession>T0K0W1</accession>
<dbReference type="STRING" id="1237896.T0K0W1"/>
<dbReference type="GO" id="GO:0016787">
    <property type="term" value="F:hydrolase activity"/>
    <property type="evidence" value="ECO:0007669"/>
    <property type="project" value="UniProtKB-UniRule"/>
</dbReference>
<dbReference type="SUPFAM" id="SSF48403">
    <property type="entry name" value="Ankyrin repeat"/>
    <property type="match status" value="1"/>
</dbReference>
<feature type="short sequence motif" description="DGA/G" evidence="3">
    <location>
        <begin position="168"/>
        <end position="170"/>
    </location>
</feature>
<feature type="active site" description="Nucleophile" evidence="3">
    <location>
        <position position="56"/>
    </location>
</feature>
<dbReference type="SUPFAM" id="SSF52540">
    <property type="entry name" value="P-loop containing nucleoside triphosphate hydrolases"/>
    <property type="match status" value="1"/>
</dbReference>
<keyword evidence="3" id="KW-0442">Lipid degradation</keyword>
<dbReference type="GO" id="GO:0016042">
    <property type="term" value="P:lipid catabolic process"/>
    <property type="evidence" value="ECO:0007669"/>
    <property type="project" value="UniProtKB-UniRule"/>
</dbReference>
<feature type="domain" description="PNPLA" evidence="5">
    <location>
        <begin position="10"/>
        <end position="181"/>
    </location>
</feature>
<evidence type="ECO:0008006" key="8">
    <source>
        <dbReference type="Google" id="ProtNLM"/>
    </source>
</evidence>
<gene>
    <name evidence="6" type="ORF">CGLO_11393</name>
</gene>
<dbReference type="InterPro" id="IPR056884">
    <property type="entry name" value="NPHP3-like_N"/>
</dbReference>
<proteinExistence type="predicted"/>
<evidence type="ECO:0000313" key="7">
    <source>
        <dbReference type="Proteomes" id="UP000015530"/>
    </source>
</evidence>
<dbReference type="OrthoDB" id="1658288at2759"/>
<evidence type="ECO:0000259" key="5">
    <source>
        <dbReference type="PROSITE" id="PS51635"/>
    </source>
</evidence>
<feature type="short sequence motif" description="GXGXXG" evidence="3">
    <location>
        <begin position="14"/>
        <end position="19"/>
    </location>
</feature>
<dbReference type="InterPro" id="IPR002641">
    <property type="entry name" value="PNPLA_dom"/>
</dbReference>
<dbReference type="InterPro" id="IPR036770">
    <property type="entry name" value="Ankyrin_rpt-contain_sf"/>
</dbReference>
<feature type="domain" description="NACHT" evidence="4">
    <location>
        <begin position="358"/>
        <end position="509"/>
    </location>
</feature>
<dbReference type="EMBL" id="AMYD01002367">
    <property type="protein sequence ID" value="EQB49287.1"/>
    <property type="molecule type" value="Genomic_DNA"/>
</dbReference>
<organism evidence="6 7">
    <name type="scientific">Colletotrichum gloeosporioides (strain Cg-14)</name>
    <name type="common">Anthracnose fungus</name>
    <name type="synonym">Glomerella cingulata</name>
    <dbReference type="NCBI Taxonomy" id="1237896"/>
    <lineage>
        <taxon>Eukaryota</taxon>
        <taxon>Fungi</taxon>
        <taxon>Dikarya</taxon>
        <taxon>Ascomycota</taxon>
        <taxon>Pezizomycotina</taxon>
        <taxon>Sordariomycetes</taxon>
        <taxon>Hypocreomycetidae</taxon>
        <taxon>Glomerellales</taxon>
        <taxon>Glomerellaceae</taxon>
        <taxon>Colletotrichum</taxon>
        <taxon>Colletotrichum gloeosporioides species complex</taxon>
    </lineage>
</organism>
<feature type="active site" description="Proton acceptor" evidence="3">
    <location>
        <position position="168"/>
    </location>
</feature>
<dbReference type="Proteomes" id="UP000015530">
    <property type="component" value="Unassembled WGS sequence"/>
</dbReference>
<dbReference type="InterPro" id="IPR007111">
    <property type="entry name" value="NACHT_NTPase"/>
</dbReference>
<reference evidence="7" key="1">
    <citation type="journal article" date="2013" name="Mol. Plant Microbe Interact.">
        <title>Global aspects of pacC regulation of pathogenicity genes in Colletotrichum gloeosporioides as revealed by transcriptome analysis.</title>
        <authorList>
            <person name="Alkan N."/>
            <person name="Meng X."/>
            <person name="Friedlander G."/>
            <person name="Reuveni E."/>
            <person name="Sukno S."/>
            <person name="Sherman A."/>
            <person name="Thon M."/>
            <person name="Fluhr R."/>
            <person name="Prusky D."/>
        </authorList>
    </citation>
    <scope>NUCLEOTIDE SEQUENCE [LARGE SCALE GENOMIC DNA]</scope>
    <source>
        <strain evidence="7">Cg-14</strain>
    </source>
</reference>
<keyword evidence="3" id="KW-0378">Hydrolase</keyword>
<protein>
    <recommendedName>
        <fullName evidence="8">Ankyrin repeat protein</fullName>
    </recommendedName>
</protein>
<evidence type="ECO:0000313" key="6">
    <source>
        <dbReference type="EMBL" id="EQB49287.1"/>
    </source>
</evidence>
<dbReference type="Pfam" id="PF24883">
    <property type="entry name" value="NPHP3_N"/>
    <property type="match status" value="1"/>
</dbReference>